<keyword evidence="2" id="KW-0547">Nucleotide-binding</keyword>
<organism evidence="5">
    <name type="scientific">Zea mays</name>
    <name type="common">Maize</name>
    <dbReference type="NCBI Taxonomy" id="4577"/>
    <lineage>
        <taxon>Eukaryota</taxon>
        <taxon>Viridiplantae</taxon>
        <taxon>Streptophyta</taxon>
        <taxon>Embryophyta</taxon>
        <taxon>Tracheophyta</taxon>
        <taxon>Spermatophyta</taxon>
        <taxon>Magnoliopsida</taxon>
        <taxon>Liliopsida</taxon>
        <taxon>Poales</taxon>
        <taxon>Poaceae</taxon>
        <taxon>PACMAD clade</taxon>
        <taxon>Panicoideae</taxon>
        <taxon>Andropogonodae</taxon>
        <taxon>Andropogoneae</taxon>
        <taxon>Tripsacinae</taxon>
        <taxon>Zea</taxon>
    </lineage>
</organism>
<dbReference type="GO" id="GO:0016301">
    <property type="term" value="F:kinase activity"/>
    <property type="evidence" value="ECO:0007669"/>
    <property type="project" value="UniProtKB-KW"/>
</dbReference>
<evidence type="ECO:0000256" key="4">
    <source>
        <dbReference type="ARBA" id="ARBA00022840"/>
    </source>
</evidence>
<evidence type="ECO:0000256" key="1">
    <source>
        <dbReference type="ARBA" id="ARBA00022679"/>
    </source>
</evidence>
<keyword evidence="3 5" id="KW-0418">Kinase</keyword>
<dbReference type="PANTHER" id="PTHR47973">
    <property type="entry name" value="CYSTEINE-RICH RECEPTOR-LIKE PROTEIN KINASE 3"/>
    <property type="match status" value="1"/>
</dbReference>
<evidence type="ECO:0000313" key="5">
    <source>
        <dbReference type="EMBL" id="AQK50637.1"/>
    </source>
</evidence>
<keyword evidence="1" id="KW-0808">Transferase</keyword>
<sequence length="151" mass="17237">MLLSLKVKGLLKEKKLESLVDQDLEHNYVDVEVESLVQVALLCTQSNPMERPKMSEVVRMLEGDGLAERWEEWQKAEVVRQEVELGPHRTSEWILDLTDNLHAEQLSGPRLEGTDANRSDSPPTKGSDDIGVPMDLFWVARWYRASRPNLA</sequence>
<proteinExistence type="predicted"/>
<accession>A0A1D6PVN0</accession>
<gene>
    <name evidence="5" type="ORF">ZEAMMB73_Zm00001d049480</name>
</gene>
<evidence type="ECO:0000256" key="2">
    <source>
        <dbReference type="ARBA" id="ARBA00022741"/>
    </source>
</evidence>
<dbReference type="EMBL" id="CM000780">
    <property type="protein sequence ID" value="AQK50637.1"/>
    <property type="molecule type" value="Genomic_DNA"/>
</dbReference>
<dbReference type="GO" id="GO:0005524">
    <property type="term" value="F:ATP binding"/>
    <property type="evidence" value="ECO:0007669"/>
    <property type="project" value="UniProtKB-KW"/>
</dbReference>
<evidence type="ECO:0000256" key="3">
    <source>
        <dbReference type="ARBA" id="ARBA00022777"/>
    </source>
</evidence>
<name>A0A1D6PVN0_MAIZE</name>
<dbReference type="InterPro" id="IPR052059">
    <property type="entry name" value="CR_Ser/Thr_kinase"/>
</dbReference>
<reference evidence="5" key="1">
    <citation type="submission" date="2015-12" db="EMBL/GenBank/DDBJ databases">
        <title>Update maize B73 reference genome by single molecule sequencing technologies.</title>
        <authorList>
            <consortium name="Maize Genome Sequencing Project"/>
            <person name="Ware D."/>
        </authorList>
    </citation>
    <scope>NUCLEOTIDE SEQUENCE</scope>
    <source>
        <tissue evidence="5">Seedling</tissue>
    </source>
</reference>
<dbReference type="AlphaFoldDB" id="A0A1D6PVN0"/>
<keyword evidence="5" id="KW-0675">Receptor</keyword>
<keyword evidence="4" id="KW-0067">ATP-binding</keyword>
<dbReference type="SUPFAM" id="SSF56112">
    <property type="entry name" value="Protein kinase-like (PK-like)"/>
    <property type="match status" value="1"/>
</dbReference>
<protein>
    <submittedName>
        <fullName evidence="5">Somatic embryogenesis receptor kinase 2</fullName>
    </submittedName>
</protein>
<dbReference type="Gene3D" id="1.10.510.10">
    <property type="entry name" value="Transferase(Phosphotransferase) domain 1"/>
    <property type="match status" value="1"/>
</dbReference>
<dbReference type="InterPro" id="IPR011009">
    <property type="entry name" value="Kinase-like_dom_sf"/>
</dbReference>